<proteinExistence type="inferred from homology"/>
<dbReference type="HAMAP" id="MF_00034">
    <property type="entry name" value="RuvC"/>
    <property type="match status" value="1"/>
</dbReference>
<evidence type="ECO:0000256" key="3">
    <source>
        <dbReference type="ARBA" id="ARBA00022722"/>
    </source>
</evidence>
<feature type="active site" evidence="13">
    <location>
        <position position="68"/>
    </location>
</feature>
<evidence type="ECO:0000256" key="7">
    <source>
        <dbReference type="ARBA" id="ARBA00022801"/>
    </source>
</evidence>
<dbReference type="NCBIfam" id="TIGR00228">
    <property type="entry name" value="ruvC"/>
    <property type="match status" value="1"/>
</dbReference>
<dbReference type="EC" id="3.1.21.10" evidence="13 14"/>
<dbReference type="GO" id="GO:0006310">
    <property type="term" value="P:DNA recombination"/>
    <property type="evidence" value="ECO:0007669"/>
    <property type="project" value="UniProtKB-UniRule"/>
</dbReference>
<comment type="cofactor">
    <cofactor evidence="13">
        <name>Mg(2+)</name>
        <dbReference type="ChEBI" id="CHEBI:18420"/>
    </cofactor>
    <text evidence="13">Binds 2 Mg(2+) ion per subunit.</text>
</comment>
<dbReference type="AlphaFoldDB" id="A0A1F5FPV4"/>
<comment type="caution">
    <text evidence="15">The sequence shown here is derived from an EMBL/GenBank/DDBJ whole genome shotgun (WGS) entry which is preliminary data.</text>
</comment>
<dbReference type="NCBIfam" id="NF000711">
    <property type="entry name" value="PRK00039.2-1"/>
    <property type="match status" value="1"/>
</dbReference>
<feature type="binding site" evidence="13">
    <location>
        <position position="141"/>
    </location>
    <ligand>
        <name>Mg(2+)</name>
        <dbReference type="ChEBI" id="CHEBI:18420"/>
        <label>1</label>
    </ligand>
</feature>
<dbReference type="FunFam" id="3.30.420.10:FF:000002">
    <property type="entry name" value="Crossover junction endodeoxyribonuclease RuvC"/>
    <property type="match status" value="1"/>
</dbReference>
<dbReference type="PROSITE" id="PS01321">
    <property type="entry name" value="RUVC"/>
    <property type="match status" value="1"/>
</dbReference>
<dbReference type="GO" id="GO:0048476">
    <property type="term" value="C:Holliday junction resolvase complex"/>
    <property type="evidence" value="ECO:0007669"/>
    <property type="project" value="UniProtKB-UniRule"/>
</dbReference>
<evidence type="ECO:0000256" key="13">
    <source>
        <dbReference type="HAMAP-Rule" id="MF_00034"/>
    </source>
</evidence>
<protein>
    <recommendedName>
        <fullName evidence="13 14">Crossover junction endodeoxyribonuclease RuvC</fullName>
        <ecNumber evidence="13 14">3.1.21.10</ecNumber>
    </recommendedName>
    <alternativeName>
        <fullName evidence="13">Holliday junction nuclease RuvC</fullName>
    </alternativeName>
    <alternativeName>
        <fullName evidence="13">Holliday junction resolvase RuvC</fullName>
    </alternativeName>
</protein>
<evidence type="ECO:0000256" key="12">
    <source>
        <dbReference type="ARBA" id="ARBA00029354"/>
    </source>
</evidence>
<comment type="catalytic activity">
    <reaction evidence="12 13">
        <text>Endonucleolytic cleavage at a junction such as a reciprocal single-stranded crossover between two homologous DNA duplexes (Holliday junction).</text>
        <dbReference type="EC" id="3.1.21.10"/>
    </reaction>
</comment>
<dbReference type="PANTHER" id="PTHR30194">
    <property type="entry name" value="CROSSOVER JUNCTION ENDODEOXYRIBONUCLEASE RUVC"/>
    <property type="match status" value="1"/>
</dbReference>
<dbReference type="GO" id="GO:0005737">
    <property type="term" value="C:cytoplasm"/>
    <property type="evidence" value="ECO:0007669"/>
    <property type="project" value="UniProtKB-SubCell"/>
</dbReference>
<evidence type="ECO:0000256" key="5">
    <source>
        <dbReference type="ARBA" id="ARBA00022759"/>
    </source>
</evidence>
<evidence type="ECO:0000256" key="14">
    <source>
        <dbReference type="NCBIfam" id="TIGR00228"/>
    </source>
</evidence>
<dbReference type="GO" id="GO:0003677">
    <property type="term" value="F:DNA binding"/>
    <property type="evidence" value="ECO:0007669"/>
    <property type="project" value="UniProtKB-KW"/>
</dbReference>
<comment type="subunit">
    <text evidence="13">Homodimer which binds Holliday junction (HJ) DNA. The HJ becomes 2-fold symmetrical on binding to RuvC with unstacked arms; it has a different conformation from HJ DNA in complex with RuvA. In the full resolvosome a probable DNA-RuvA(4)-RuvB(12)-RuvC(2) complex forms which resolves the HJ.</text>
</comment>
<gene>
    <name evidence="13" type="primary">ruvC</name>
    <name evidence="15" type="ORF">A2572_04230</name>
</gene>
<dbReference type="PANTHER" id="PTHR30194:SF3">
    <property type="entry name" value="CROSSOVER JUNCTION ENDODEOXYRIBONUCLEASE RUVC"/>
    <property type="match status" value="1"/>
</dbReference>
<keyword evidence="3 13" id="KW-0540">Nuclease</keyword>
<evidence type="ECO:0000256" key="9">
    <source>
        <dbReference type="ARBA" id="ARBA00023125"/>
    </source>
</evidence>
<dbReference type="GO" id="GO:0006281">
    <property type="term" value="P:DNA repair"/>
    <property type="evidence" value="ECO:0007669"/>
    <property type="project" value="UniProtKB-UniRule"/>
</dbReference>
<evidence type="ECO:0000256" key="11">
    <source>
        <dbReference type="ARBA" id="ARBA00023204"/>
    </source>
</evidence>
<keyword evidence="5 13" id="KW-0255">Endonuclease</keyword>
<evidence type="ECO:0000313" key="16">
    <source>
        <dbReference type="Proteomes" id="UP000179237"/>
    </source>
</evidence>
<sequence>MKILGIDPGTGRLGWSILEILPRSKPLLLDCGCIETPVKTTLPKRLKIIYDFLTELVRSSKPDQFAIESLFFSNNAKTAIDVGAARGVAILCAEQHNLPIFEYTPLQVKSSLTGFGKADKKQVEFMVMNILKIKTKIKPDDAVDAVAIALTHSFHKKH</sequence>
<feature type="active site" evidence="13">
    <location>
        <position position="7"/>
    </location>
</feature>
<dbReference type="InterPro" id="IPR002176">
    <property type="entry name" value="X-over_junc_endoDNase_RuvC"/>
</dbReference>
<keyword evidence="9 13" id="KW-0238">DNA-binding</keyword>
<evidence type="ECO:0000256" key="1">
    <source>
        <dbReference type="ARBA" id="ARBA00009518"/>
    </source>
</evidence>
<evidence type="ECO:0000256" key="6">
    <source>
        <dbReference type="ARBA" id="ARBA00022763"/>
    </source>
</evidence>
<feature type="binding site" evidence="13">
    <location>
        <position position="7"/>
    </location>
    <ligand>
        <name>Mg(2+)</name>
        <dbReference type="ChEBI" id="CHEBI:18420"/>
        <label>1</label>
    </ligand>
</feature>
<keyword evidence="2 13" id="KW-0963">Cytoplasm</keyword>
<dbReference type="InterPro" id="IPR036397">
    <property type="entry name" value="RNaseH_sf"/>
</dbReference>
<comment type="subcellular location">
    <subcellularLocation>
        <location evidence="13">Cytoplasm</location>
    </subcellularLocation>
</comment>
<dbReference type="EMBL" id="MFAQ01000041">
    <property type="protein sequence ID" value="OGD81564.1"/>
    <property type="molecule type" value="Genomic_DNA"/>
</dbReference>
<dbReference type="GO" id="GO:0000287">
    <property type="term" value="F:magnesium ion binding"/>
    <property type="evidence" value="ECO:0007669"/>
    <property type="project" value="UniProtKB-UniRule"/>
</dbReference>
<dbReference type="SUPFAM" id="SSF53098">
    <property type="entry name" value="Ribonuclease H-like"/>
    <property type="match status" value="1"/>
</dbReference>
<dbReference type="Gene3D" id="3.30.420.10">
    <property type="entry name" value="Ribonuclease H-like superfamily/Ribonuclease H"/>
    <property type="match status" value="1"/>
</dbReference>
<dbReference type="InterPro" id="IPR020563">
    <property type="entry name" value="X-over_junc_endoDNase_Mg_BS"/>
</dbReference>
<dbReference type="InterPro" id="IPR012337">
    <property type="entry name" value="RNaseH-like_sf"/>
</dbReference>
<dbReference type="PRINTS" id="PR00696">
    <property type="entry name" value="RSOLVASERUVC"/>
</dbReference>
<reference evidence="15 16" key="1">
    <citation type="journal article" date="2016" name="Nat. Commun.">
        <title>Thousands of microbial genomes shed light on interconnected biogeochemical processes in an aquifer system.</title>
        <authorList>
            <person name="Anantharaman K."/>
            <person name="Brown C.T."/>
            <person name="Hug L.A."/>
            <person name="Sharon I."/>
            <person name="Castelle C.J."/>
            <person name="Probst A.J."/>
            <person name="Thomas B.C."/>
            <person name="Singh A."/>
            <person name="Wilkins M.J."/>
            <person name="Karaoz U."/>
            <person name="Brodie E.L."/>
            <person name="Williams K.H."/>
            <person name="Hubbard S.S."/>
            <person name="Banfield J.F."/>
        </authorList>
    </citation>
    <scope>NUCLEOTIDE SEQUENCE [LARGE SCALE GENOMIC DNA]</scope>
</reference>
<keyword evidence="8 13" id="KW-0460">Magnesium</keyword>
<dbReference type="GO" id="GO:0008821">
    <property type="term" value="F:crossover junction DNA endonuclease activity"/>
    <property type="evidence" value="ECO:0007669"/>
    <property type="project" value="UniProtKB-UniRule"/>
</dbReference>
<keyword evidence="7 13" id="KW-0378">Hydrolase</keyword>
<name>A0A1F5FPV4_9BACT</name>
<dbReference type="Pfam" id="PF02075">
    <property type="entry name" value="RuvC"/>
    <property type="match status" value="1"/>
</dbReference>
<evidence type="ECO:0000256" key="2">
    <source>
        <dbReference type="ARBA" id="ARBA00022490"/>
    </source>
</evidence>
<evidence type="ECO:0000256" key="8">
    <source>
        <dbReference type="ARBA" id="ARBA00022842"/>
    </source>
</evidence>
<accession>A0A1F5FPV4</accession>
<dbReference type="Proteomes" id="UP000179237">
    <property type="component" value="Unassembled WGS sequence"/>
</dbReference>
<feature type="active site" evidence="13">
    <location>
        <position position="141"/>
    </location>
</feature>
<comment type="function">
    <text evidence="13">The RuvA-RuvB-RuvC complex processes Holliday junction (HJ) DNA during genetic recombination and DNA repair. Endonuclease that resolves HJ intermediates. Cleaves cruciform DNA by making single-stranded nicks across the HJ at symmetrical positions within the homologous arms, yielding a 5'-phosphate and a 3'-hydroxyl group; requires a central core of homology in the junction. The consensus cleavage sequence is 5'-(A/T)TT(C/G)-3'. Cleavage occurs on the 3'-side of the TT dinucleotide at the point of strand exchange. HJ branch migration catalyzed by RuvA-RuvB allows RuvC to scan DNA until it finds its consensus sequence, where it cleaves and resolves the cruciform DNA.</text>
</comment>
<evidence type="ECO:0000256" key="10">
    <source>
        <dbReference type="ARBA" id="ARBA00023172"/>
    </source>
</evidence>
<evidence type="ECO:0000256" key="4">
    <source>
        <dbReference type="ARBA" id="ARBA00022723"/>
    </source>
</evidence>
<keyword evidence="4 13" id="KW-0479">Metal-binding</keyword>
<comment type="similarity">
    <text evidence="1 13">Belongs to the RuvC family.</text>
</comment>
<feature type="binding site" evidence="13">
    <location>
        <position position="68"/>
    </location>
    <ligand>
        <name>Mg(2+)</name>
        <dbReference type="ChEBI" id="CHEBI:18420"/>
        <label>2</label>
    </ligand>
</feature>
<evidence type="ECO:0000313" key="15">
    <source>
        <dbReference type="EMBL" id="OGD81564.1"/>
    </source>
</evidence>
<dbReference type="CDD" id="cd16962">
    <property type="entry name" value="RuvC"/>
    <property type="match status" value="1"/>
</dbReference>
<organism evidence="15 16">
    <name type="scientific">Candidatus Collierbacteria bacterium RIFOXYD1_FULL_40_9</name>
    <dbReference type="NCBI Taxonomy" id="1817731"/>
    <lineage>
        <taxon>Bacteria</taxon>
        <taxon>Candidatus Collieribacteriota</taxon>
    </lineage>
</organism>
<keyword evidence="10 13" id="KW-0233">DNA recombination</keyword>
<keyword evidence="11 13" id="KW-0234">DNA repair</keyword>
<keyword evidence="6 13" id="KW-0227">DNA damage</keyword>